<dbReference type="GO" id="GO:0003677">
    <property type="term" value="F:DNA binding"/>
    <property type="evidence" value="ECO:0007669"/>
    <property type="project" value="UniProtKB-UniRule"/>
</dbReference>
<dbReference type="SMART" id="SM00862">
    <property type="entry name" value="Trans_reg_C"/>
    <property type="match status" value="1"/>
</dbReference>
<keyword evidence="1 2" id="KW-0238">DNA-binding</keyword>
<evidence type="ECO:0000256" key="1">
    <source>
        <dbReference type="ARBA" id="ARBA00023125"/>
    </source>
</evidence>
<dbReference type="PROSITE" id="PS51755">
    <property type="entry name" value="OMPR_PHOB"/>
    <property type="match status" value="1"/>
</dbReference>
<dbReference type="Gene3D" id="1.10.10.10">
    <property type="entry name" value="Winged helix-like DNA-binding domain superfamily/Winged helix DNA-binding domain"/>
    <property type="match status" value="1"/>
</dbReference>
<feature type="compositionally biased region" description="Basic residues" evidence="3">
    <location>
        <begin position="126"/>
        <end position="135"/>
    </location>
</feature>
<name>A0A9X3E0N2_9HYPH</name>
<dbReference type="InterPro" id="IPR036388">
    <property type="entry name" value="WH-like_DNA-bd_sf"/>
</dbReference>
<evidence type="ECO:0000313" key="6">
    <source>
        <dbReference type="Proteomes" id="UP001144805"/>
    </source>
</evidence>
<feature type="domain" description="OmpR/PhoB-type" evidence="4">
    <location>
        <begin position="2"/>
        <end position="102"/>
    </location>
</feature>
<evidence type="ECO:0000256" key="3">
    <source>
        <dbReference type="SAM" id="MobiDB-lite"/>
    </source>
</evidence>
<dbReference type="RefSeq" id="WP_266338342.1">
    <property type="nucleotide sequence ID" value="NZ_JAPKNK010000003.1"/>
</dbReference>
<organism evidence="5 6">
    <name type="scientific">Kaistia nematophila</name>
    <dbReference type="NCBI Taxonomy" id="2994654"/>
    <lineage>
        <taxon>Bacteria</taxon>
        <taxon>Pseudomonadati</taxon>
        <taxon>Pseudomonadota</taxon>
        <taxon>Alphaproteobacteria</taxon>
        <taxon>Hyphomicrobiales</taxon>
        <taxon>Kaistiaceae</taxon>
        <taxon>Kaistia</taxon>
    </lineage>
</organism>
<dbReference type="EMBL" id="JAPKNK010000003">
    <property type="protein sequence ID" value="MCX5569370.1"/>
    <property type="molecule type" value="Genomic_DNA"/>
</dbReference>
<comment type="caution">
    <text evidence="5">The sequence shown here is derived from an EMBL/GenBank/DDBJ whole genome shotgun (WGS) entry which is preliminary data.</text>
</comment>
<dbReference type="CDD" id="cd00383">
    <property type="entry name" value="trans_reg_C"/>
    <property type="match status" value="1"/>
</dbReference>
<sequence>MEGEIRYGDLSFDPSFLFARHGAGAELRFTRSERALLQAFTRHPRKVMTRNQLLDAIAGRGSDATDRSIDFLINRLRAKLGDSARAPVLIATQYGEGYVWIANPVHPEPAPGGSSSSVPSPGPRGWPRRGRRGGS</sequence>
<keyword evidence="6" id="KW-1185">Reference proteome</keyword>
<accession>A0A9X3E0N2</accession>
<reference evidence="5" key="1">
    <citation type="submission" date="2022-11" db="EMBL/GenBank/DDBJ databases">
        <title>Biodiversity and phylogenetic relationships of bacteria.</title>
        <authorList>
            <person name="Machado R.A.R."/>
            <person name="Bhat A."/>
            <person name="Loulou A."/>
            <person name="Kallel S."/>
        </authorList>
    </citation>
    <scope>NUCLEOTIDE SEQUENCE</scope>
    <source>
        <strain evidence="5">K-TC2</strain>
    </source>
</reference>
<evidence type="ECO:0000259" key="4">
    <source>
        <dbReference type="PROSITE" id="PS51755"/>
    </source>
</evidence>
<feature type="DNA-binding region" description="OmpR/PhoB-type" evidence="2">
    <location>
        <begin position="2"/>
        <end position="102"/>
    </location>
</feature>
<dbReference type="AlphaFoldDB" id="A0A9X3E0N2"/>
<dbReference type="SUPFAM" id="SSF46894">
    <property type="entry name" value="C-terminal effector domain of the bipartite response regulators"/>
    <property type="match status" value="1"/>
</dbReference>
<dbReference type="GO" id="GO:0000160">
    <property type="term" value="P:phosphorelay signal transduction system"/>
    <property type="evidence" value="ECO:0007669"/>
    <property type="project" value="InterPro"/>
</dbReference>
<evidence type="ECO:0000313" key="5">
    <source>
        <dbReference type="EMBL" id="MCX5569370.1"/>
    </source>
</evidence>
<dbReference type="InterPro" id="IPR016032">
    <property type="entry name" value="Sig_transdc_resp-reg_C-effctor"/>
</dbReference>
<protein>
    <submittedName>
        <fullName evidence="5">Helix-turn-helix domain-containing protein</fullName>
    </submittedName>
</protein>
<feature type="region of interest" description="Disordered" evidence="3">
    <location>
        <begin position="105"/>
        <end position="135"/>
    </location>
</feature>
<dbReference type="Proteomes" id="UP001144805">
    <property type="component" value="Unassembled WGS sequence"/>
</dbReference>
<dbReference type="Pfam" id="PF00486">
    <property type="entry name" value="Trans_reg_C"/>
    <property type="match status" value="1"/>
</dbReference>
<dbReference type="InterPro" id="IPR001867">
    <property type="entry name" value="OmpR/PhoB-type_DNA-bd"/>
</dbReference>
<feature type="compositionally biased region" description="Low complexity" evidence="3">
    <location>
        <begin position="111"/>
        <end position="125"/>
    </location>
</feature>
<gene>
    <name evidence="5" type="ORF">OSH07_09205</name>
</gene>
<dbReference type="GO" id="GO:0006355">
    <property type="term" value="P:regulation of DNA-templated transcription"/>
    <property type="evidence" value="ECO:0007669"/>
    <property type="project" value="InterPro"/>
</dbReference>
<evidence type="ECO:0000256" key="2">
    <source>
        <dbReference type="PROSITE-ProRule" id="PRU01091"/>
    </source>
</evidence>
<proteinExistence type="predicted"/>